<dbReference type="AlphaFoldDB" id="A0A6J5FAA3"/>
<dbReference type="InterPro" id="IPR002559">
    <property type="entry name" value="Transposase_11"/>
</dbReference>
<dbReference type="SUPFAM" id="SSF53098">
    <property type="entry name" value="Ribonuclease H-like"/>
    <property type="match status" value="1"/>
</dbReference>
<dbReference type="RefSeq" id="WP_377757246.1">
    <property type="nucleotide sequence ID" value="NZ_JBHTEA010000003.1"/>
</dbReference>
<evidence type="ECO:0000313" key="2">
    <source>
        <dbReference type="EMBL" id="CAB3774741.1"/>
    </source>
</evidence>
<organism evidence="2 3">
    <name type="scientific">Paraburkholderia humisilvae</name>
    <dbReference type="NCBI Taxonomy" id="627669"/>
    <lineage>
        <taxon>Bacteria</taxon>
        <taxon>Pseudomonadati</taxon>
        <taxon>Pseudomonadota</taxon>
        <taxon>Betaproteobacteria</taxon>
        <taxon>Burkholderiales</taxon>
        <taxon>Burkholderiaceae</taxon>
        <taxon>Paraburkholderia</taxon>
    </lineage>
</organism>
<dbReference type="EMBL" id="CADIKH010000160">
    <property type="protein sequence ID" value="CAB3774741.1"/>
    <property type="molecule type" value="Genomic_DNA"/>
</dbReference>
<dbReference type="PANTHER" id="PTHR37319">
    <property type="entry name" value="TRANSPOSASE"/>
    <property type="match status" value="1"/>
</dbReference>
<dbReference type="Gene3D" id="3.90.350.10">
    <property type="entry name" value="Transposase Inhibitor Protein From Tn5, Chain A, domain 1"/>
    <property type="match status" value="1"/>
</dbReference>
<accession>A0A6J5FAA3</accession>
<sequence length="65" mass="7804">MTNREAHDLDAVIELIDWYRARWEIEMFFHVLKNACKVEALQLSHMDRVERALVLYMVVSWVPSQ</sequence>
<evidence type="ECO:0000313" key="3">
    <source>
        <dbReference type="Proteomes" id="UP000494363"/>
    </source>
</evidence>
<keyword evidence="3" id="KW-1185">Reference proteome</keyword>
<name>A0A6J5FAA3_9BURK</name>
<dbReference type="PANTHER" id="PTHR37319:SF1">
    <property type="entry name" value="TRANSPOSASE TN5 DIMERISATION DOMAIN-CONTAINING PROTEIN"/>
    <property type="match status" value="1"/>
</dbReference>
<proteinExistence type="predicted"/>
<dbReference type="GO" id="GO:0006313">
    <property type="term" value="P:DNA transposition"/>
    <property type="evidence" value="ECO:0007669"/>
    <property type="project" value="InterPro"/>
</dbReference>
<dbReference type="GO" id="GO:0004803">
    <property type="term" value="F:transposase activity"/>
    <property type="evidence" value="ECO:0007669"/>
    <property type="project" value="InterPro"/>
</dbReference>
<dbReference type="Pfam" id="PF01609">
    <property type="entry name" value="DDE_Tnp_1"/>
    <property type="match status" value="1"/>
</dbReference>
<dbReference type="InterPro" id="IPR047768">
    <property type="entry name" value="Tn5p-like"/>
</dbReference>
<feature type="domain" description="Transposase IS4-like" evidence="1">
    <location>
        <begin position="13"/>
        <end position="59"/>
    </location>
</feature>
<dbReference type="InterPro" id="IPR012337">
    <property type="entry name" value="RNaseH-like_sf"/>
</dbReference>
<reference evidence="2 3" key="1">
    <citation type="submission" date="2020-04" db="EMBL/GenBank/DDBJ databases">
        <authorList>
            <person name="De Canck E."/>
        </authorList>
    </citation>
    <scope>NUCLEOTIDE SEQUENCE [LARGE SCALE GENOMIC DNA]</scope>
    <source>
        <strain evidence="2 3">LMG 29542</strain>
    </source>
</reference>
<evidence type="ECO:0000259" key="1">
    <source>
        <dbReference type="Pfam" id="PF01609"/>
    </source>
</evidence>
<dbReference type="GO" id="GO:0003677">
    <property type="term" value="F:DNA binding"/>
    <property type="evidence" value="ECO:0007669"/>
    <property type="project" value="InterPro"/>
</dbReference>
<dbReference type="Proteomes" id="UP000494363">
    <property type="component" value="Unassembled WGS sequence"/>
</dbReference>
<gene>
    <name evidence="2" type="ORF">LMG29542_08119</name>
</gene>
<protein>
    <recommendedName>
        <fullName evidence="1">Transposase IS4-like domain-containing protein</fullName>
    </recommendedName>
</protein>